<sequence length="470" mass="51372">MVTEGLTLSAYIAIPVVLSLLLEGDNIKVSVIKNVSQQSIEQQAIAPSPQLISTKTTGKTYYVSGKGNDKNNGVSTSSPFKTIQKAANLTKPGDTVLIMNGVYTNANPKGDVLTITRSGTANAWIKFKAYPRHSPKLKLNGWHGVLINNGASYIEVNGLEVIGNNANVTLEYAMSQKSNRVNPLTNGNCISVDGRKGSYPHHIRIVNNKTHSCGGSGIGVIEADYVTIDNNVVFDNAWYGVYASSGISLLRNRDFDDYRGYKIFVTNNKVYNNRQYIPWIKTGTITDGNGIILDSFTKEKNSTYPPYKGRTLVKNNLTFNNGGSGIHAFYSDNIDIINNTAFLNNQTPELKLGQIFTQMSSDVKILNNILYAFPGKQVNSNSKGKNVTFDYNIYLNTSSANVKGPHDIVADANFIKAHSTLKKIAGDWNSQLSKQNRSAPTSIKLDSASVVCEPVTYTLKDKVIKVGCSR</sequence>
<dbReference type="SMART" id="SM00710">
    <property type="entry name" value="PbH1"/>
    <property type="match status" value="6"/>
</dbReference>
<evidence type="ECO:0000259" key="4">
    <source>
        <dbReference type="Pfam" id="PF07602"/>
    </source>
</evidence>
<evidence type="ECO:0000256" key="3">
    <source>
        <dbReference type="ARBA" id="ARBA00022729"/>
    </source>
</evidence>
<protein>
    <submittedName>
        <fullName evidence="5">Right-handed parallel beta-helix repeat-containing protein</fullName>
    </submittedName>
</protein>
<dbReference type="Gene3D" id="2.160.20.10">
    <property type="entry name" value="Single-stranded right-handed beta-helix, Pectin lyase-like"/>
    <property type="match status" value="1"/>
</dbReference>
<dbReference type="PANTHER" id="PTHR40088">
    <property type="entry name" value="PECTATE LYASE (EUROFUNG)"/>
    <property type="match status" value="1"/>
</dbReference>
<dbReference type="InterPro" id="IPR012334">
    <property type="entry name" value="Pectin_lyas_fold"/>
</dbReference>
<comment type="caution">
    <text evidence="5">The sequence shown here is derived from an EMBL/GenBank/DDBJ whole genome shotgun (WGS) entry which is preliminary data.</text>
</comment>
<dbReference type="InterPro" id="IPR011050">
    <property type="entry name" value="Pectin_lyase_fold/virulence"/>
</dbReference>
<evidence type="ECO:0000313" key="5">
    <source>
        <dbReference type="EMBL" id="MBD2610994.1"/>
    </source>
</evidence>
<proteinExistence type="predicted"/>
<dbReference type="Pfam" id="PF07602">
    <property type="entry name" value="DUF1565"/>
    <property type="match status" value="1"/>
</dbReference>
<reference evidence="5 6" key="1">
    <citation type="journal article" date="2020" name="ISME J.">
        <title>Comparative genomics reveals insights into cyanobacterial evolution and habitat adaptation.</title>
        <authorList>
            <person name="Chen M.Y."/>
            <person name="Teng W.K."/>
            <person name="Zhao L."/>
            <person name="Hu C.X."/>
            <person name="Zhou Y.K."/>
            <person name="Han B.P."/>
            <person name="Song L.R."/>
            <person name="Shu W.S."/>
        </authorList>
    </citation>
    <scope>NUCLEOTIDE SEQUENCE [LARGE SCALE GENOMIC DNA]</scope>
    <source>
        <strain evidence="5 6">FACHB-252</strain>
    </source>
</reference>
<gene>
    <name evidence="5" type="ORF">H6G94_06890</name>
</gene>
<keyword evidence="6" id="KW-1185">Reference proteome</keyword>
<keyword evidence="2" id="KW-0964">Secreted</keyword>
<dbReference type="Proteomes" id="UP000606396">
    <property type="component" value="Unassembled WGS sequence"/>
</dbReference>
<dbReference type="InterPro" id="IPR006626">
    <property type="entry name" value="PbH1"/>
</dbReference>
<dbReference type="RefSeq" id="WP_190948841.1">
    <property type="nucleotide sequence ID" value="NZ_JACJTC010000004.1"/>
</dbReference>
<dbReference type="PANTHER" id="PTHR40088:SF2">
    <property type="entry name" value="SECRETED SUGAR HYDROLASE"/>
    <property type="match status" value="1"/>
</dbReference>
<feature type="domain" description="DUF1565" evidence="4">
    <location>
        <begin position="66"/>
        <end position="107"/>
    </location>
</feature>
<organism evidence="5 6">
    <name type="scientific">Nostoc punctiforme FACHB-252</name>
    <dbReference type="NCBI Taxonomy" id="1357509"/>
    <lineage>
        <taxon>Bacteria</taxon>
        <taxon>Bacillati</taxon>
        <taxon>Cyanobacteriota</taxon>
        <taxon>Cyanophyceae</taxon>
        <taxon>Nostocales</taxon>
        <taxon>Nostocaceae</taxon>
        <taxon>Nostoc</taxon>
    </lineage>
</organism>
<dbReference type="SUPFAM" id="SSF51126">
    <property type="entry name" value="Pectin lyase-like"/>
    <property type="match status" value="1"/>
</dbReference>
<evidence type="ECO:0000256" key="1">
    <source>
        <dbReference type="ARBA" id="ARBA00004613"/>
    </source>
</evidence>
<dbReference type="InterPro" id="IPR011459">
    <property type="entry name" value="DUF1565"/>
</dbReference>
<evidence type="ECO:0000256" key="2">
    <source>
        <dbReference type="ARBA" id="ARBA00022525"/>
    </source>
</evidence>
<keyword evidence="3" id="KW-0732">Signal</keyword>
<evidence type="ECO:0000313" key="6">
    <source>
        <dbReference type="Proteomes" id="UP000606396"/>
    </source>
</evidence>
<accession>A0ABR8H634</accession>
<dbReference type="InterPro" id="IPR052052">
    <property type="entry name" value="Polysaccharide_Lyase_9"/>
</dbReference>
<comment type="subcellular location">
    <subcellularLocation>
        <location evidence="1">Secreted</location>
    </subcellularLocation>
</comment>
<dbReference type="EMBL" id="JACJTC010000004">
    <property type="protein sequence ID" value="MBD2610994.1"/>
    <property type="molecule type" value="Genomic_DNA"/>
</dbReference>
<name>A0ABR8H634_NOSPU</name>